<accession>A0A0M1NZU3</accession>
<dbReference type="Pfam" id="PF12730">
    <property type="entry name" value="ABC2_membrane_4"/>
    <property type="match status" value="1"/>
</dbReference>
<keyword evidence="1" id="KW-0472">Membrane</keyword>
<protein>
    <submittedName>
        <fullName evidence="2">Lantibiotic ABC transporter permease</fullName>
    </submittedName>
</protein>
<evidence type="ECO:0000256" key="1">
    <source>
        <dbReference type="SAM" id="Phobius"/>
    </source>
</evidence>
<dbReference type="AlphaFoldDB" id="A0A0M1NZU3"/>
<keyword evidence="1" id="KW-1133">Transmembrane helix</keyword>
<evidence type="ECO:0000313" key="2">
    <source>
        <dbReference type="EMBL" id="KOR87741.1"/>
    </source>
</evidence>
<feature type="transmembrane region" description="Helical" evidence="1">
    <location>
        <begin position="56"/>
        <end position="77"/>
    </location>
</feature>
<dbReference type="CDD" id="cd21809">
    <property type="entry name" value="ABC-2_lan_permease-like"/>
    <property type="match status" value="1"/>
</dbReference>
<feature type="transmembrane region" description="Helical" evidence="1">
    <location>
        <begin position="216"/>
        <end position="233"/>
    </location>
</feature>
<evidence type="ECO:0000313" key="3">
    <source>
        <dbReference type="Proteomes" id="UP000036932"/>
    </source>
</evidence>
<organism evidence="2 3">
    <name type="scientific">Paenibacillus solani</name>
    <dbReference type="NCBI Taxonomy" id="1705565"/>
    <lineage>
        <taxon>Bacteria</taxon>
        <taxon>Bacillati</taxon>
        <taxon>Bacillota</taxon>
        <taxon>Bacilli</taxon>
        <taxon>Bacillales</taxon>
        <taxon>Paenibacillaceae</taxon>
        <taxon>Paenibacillus</taxon>
    </lineage>
</organism>
<gene>
    <name evidence="2" type="ORF">AM231_00355</name>
</gene>
<keyword evidence="3" id="KW-1185">Reference proteome</keyword>
<feature type="transmembrane region" description="Helical" evidence="1">
    <location>
        <begin position="138"/>
        <end position="161"/>
    </location>
</feature>
<proteinExistence type="predicted"/>
<reference evidence="3" key="1">
    <citation type="submission" date="2015-08" db="EMBL/GenBank/DDBJ databases">
        <title>Genome sequencing project for genomic taxonomy and phylogenomics of Bacillus-like bacteria.</title>
        <authorList>
            <person name="Liu B."/>
            <person name="Wang J."/>
            <person name="Zhu Y."/>
            <person name="Liu G."/>
            <person name="Chen Q."/>
            <person name="Chen Z."/>
            <person name="Lan J."/>
            <person name="Che J."/>
            <person name="Ge C."/>
            <person name="Shi H."/>
            <person name="Pan Z."/>
            <person name="Liu X."/>
        </authorList>
    </citation>
    <scope>NUCLEOTIDE SEQUENCE [LARGE SCALE GENOMIC DNA]</scope>
    <source>
        <strain evidence="3">FJAT-22460</strain>
    </source>
</reference>
<sequence length="244" mass="27364">MRMLIRAEGIKLQWSVITVLIVLDTLINSAMGAMQLESLKDFFSPSWLTLYIHSVNLHSMFFYPLYSAIVASLLCLYEHRDGGWKIAMSMPVSRNRIFYAKYIMLIGILGLVQVVFLLGYVATGYLVEAPGDIPWETLLYSIIGGWIGVLPLAALQLIVSIRVRNFGASLAMSLGYVVPNIVLTGFHSAIGAWLPFTIPYYVMMPQATIYAPRVEPYSLWSIVLLTGILYLLLGQRFVARTKIC</sequence>
<feature type="transmembrane region" description="Helical" evidence="1">
    <location>
        <begin position="98"/>
        <end position="126"/>
    </location>
</feature>
<dbReference type="PATRIC" id="fig|1705565.3.peg.1889"/>
<name>A0A0M1NZU3_9BACL</name>
<dbReference type="RefSeq" id="WP_054400812.1">
    <property type="nucleotide sequence ID" value="NZ_LIUT01000001.1"/>
</dbReference>
<comment type="caution">
    <text evidence="2">The sequence shown here is derived from an EMBL/GenBank/DDBJ whole genome shotgun (WGS) entry which is preliminary data.</text>
</comment>
<feature type="transmembrane region" description="Helical" evidence="1">
    <location>
        <begin position="12"/>
        <end position="36"/>
    </location>
</feature>
<keyword evidence="1" id="KW-0812">Transmembrane</keyword>
<dbReference type="OrthoDB" id="9781996at2"/>
<feature type="transmembrane region" description="Helical" evidence="1">
    <location>
        <begin position="173"/>
        <end position="196"/>
    </location>
</feature>
<dbReference type="EMBL" id="LIUT01000001">
    <property type="protein sequence ID" value="KOR87741.1"/>
    <property type="molecule type" value="Genomic_DNA"/>
</dbReference>
<dbReference type="Proteomes" id="UP000036932">
    <property type="component" value="Unassembled WGS sequence"/>
</dbReference>